<sequence length="62" mass="7379">MGEWVIRFRVISPSDYLTPLLYIPTERTIVEADTADEAWEKWVTDPYAAPRDWYRKEEIFAA</sequence>
<gene>
    <name evidence="1" type="ORF">MM415B04389_0008</name>
</gene>
<protein>
    <submittedName>
        <fullName evidence="1">Uncharacterized protein</fullName>
    </submittedName>
</protein>
<organism evidence="1">
    <name type="scientific">viral metagenome</name>
    <dbReference type="NCBI Taxonomy" id="1070528"/>
    <lineage>
        <taxon>unclassified sequences</taxon>
        <taxon>metagenomes</taxon>
        <taxon>organismal metagenomes</taxon>
    </lineage>
</organism>
<accession>A0A6M3LD60</accession>
<dbReference type="EMBL" id="MT143116">
    <property type="protein sequence ID" value="QJA93026.1"/>
    <property type="molecule type" value="Genomic_DNA"/>
</dbReference>
<name>A0A6M3LD60_9ZZZZ</name>
<evidence type="ECO:0000313" key="1">
    <source>
        <dbReference type="EMBL" id="QJA93026.1"/>
    </source>
</evidence>
<dbReference type="AlphaFoldDB" id="A0A6M3LD60"/>
<proteinExistence type="predicted"/>
<reference evidence="1" key="1">
    <citation type="submission" date="2020-03" db="EMBL/GenBank/DDBJ databases">
        <title>The deep terrestrial virosphere.</title>
        <authorList>
            <person name="Holmfeldt K."/>
            <person name="Nilsson E."/>
            <person name="Simone D."/>
            <person name="Lopez-Fernandez M."/>
            <person name="Wu X."/>
            <person name="de Brujin I."/>
            <person name="Lundin D."/>
            <person name="Andersson A."/>
            <person name="Bertilsson S."/>
            <person name="Dopson M."/>
        </authorList>
    </citation>
    <scope>NUCLEOTIDE SEQUENCE</scope>
    <source>
        <strain evidence="1">MM415B04389</strain>
    </source>
</reference>